<gene>
    <name evidence="1" type="ORF">B7P43_G11940</name>
</gene>
<dbReference type="EMBL" id="NEVH01006580">
    <property type="protein sequence ID" value="PNF37617.1"/>
    <property type="molecule type" value="Genomic_DNA"/>
</dbReference>
<dbReference type="AlphaFoldDB" id="A0A2J7R9V0"/>
<reference evidence="1 2" key="1">
    <citation type="submission" date="2017-12" db="EMBL/GenBank/DDBJ databases">
        <title>Hemimetabolous genomes reveal molecular basis of termite eusociality.</title>
        <authorList>
            <person name="Harrison M.C."/>
            <person name="Jongepier E."/>
            <person name="Robertson H.M."/>
            <person name="Arning N."/>
            <person name="Bitard-Feildel T."/>
            <person name="Chao H."/>
            <person name="Childers C.P."/>
            <person name="Dinh H."/>
            <person name="Doddapaneni H."/>
            <person name="Dugan S."/>
            <person name="Gowin J."/>
            <person name="Greiner C."/>
            <person name="Han Y."/>
            <person name="Hu H."/>
            <person name="Hughes D.S.T."/>
            <person name="Huylmans A.-K."/>
            <person name="Kemena C."/>
            <person name="Kremer L.P.M."/>
            <person name="Lee S.L."/>
            <person name="Lopez-Ezquerra A."/>
            <person name="Mallet L."/>
            <person name="Monroy-Kuhn J.M."/>
            <person name="Moser A."/>
            <person name="Murali S.C."/>
            <person name="Muzny D.M."/>
            <person name="Otani S."/>
            <person name="Piulachs M.-D."/>
            <person name="Poelchau M."/>
            <person name="Qu J."/>
            <person name="Schaub F."/>
            <person name="Wada-Katsumata A."/>
            <person name="Worley K.C."/>
            <person name="Xie Q."/>
            <person name="Ylla G."/>
            <person name="Poulsen M."/>
            <person name="Gibbs R.A."/>
            <person name="Schal C."/>
            <person name="Richards S."/>
            <person name="Belles X."/>
            <person name="Korb J."/>
            <person name="Bornberg-Bauer E."/>
        </authorList>
    </citation>
    <scope>NUCLEOTIDE SEQUENCE [LARGE SCALE GENOMIC DNA]</scope>
    <source>
        <tissue evidence="1">Whole body</tissue>
    </source>
</reference>
<evidence type="ECO:0000313" key="1">
    <source>
        <dbReference type="EMBL" id="PNF37617.1"/>
    </source>
</evidence>
<protein>
    <submittedName>
        <fullName evidence="1">Uncharacterized protein</fullName>
    </submittedName>
</protein>
<accession>A0A2J7R9V0</accession>
<organism evidence="1 2">
    <name type="scientific">Cryptotermes secundus</name>
    <dbReference type="NCBI Taxonomy" id="105785"/>
    <lineage>
        <taxon>Eukaryota</taxon>
        <taxon>Metazoa</taxon>
        <taxon>Ecdysozoa</taxon>
        <taxon>Arthropoda</taxon>
        <taxon>Hexapoda</taxon>
        <taxon>Insecta</taxon>
        <taxon>Pterygota</taxon>
        <taxon>Neoptera</taxon>
        <taxon>Polyneoptera</taxon>
        <taxon>Dictyoptera</taxon>
        <taxon>Blattodea</taxon>
        <taxon>Blattoidea</taxon>
        <taxon>Termitoidae</taxon>
        <taxon>Kalotermitidae</taxon>
        <taxon>Cryptotermitinae</taxon>
        <taxon>Cryptotermes</taxon>
    </lineage>
</organism>
<comment type="caution">
    <text evidence="1">The sequence shown here is derived from an EMBL/GenBank/DDBJ whole genome shotgun (WGS) entry which is preliminary data.</text>
</comment>
<evidence type="ECO:0000313" key="2">
    <source>
        <dbReference type="Proteomes" id="UP000235965"/>
    </source>
</evidence>
<sequence length="78" mass="8392">FPFYKIPFYPSEDTDALLSELPPLSQNGVHAADPSQNPKRWAIGGVLKNFPPHLCSCFQCDASGVGASVVIQDDNVSS</sequence>
<dbReference type="Proteomes" id="UP000235965">
    <property type="component" value="Unassembled WGS sequence"/>
</dbReference>
<keyword evidence="2" id="KW-1185">Reference proteome</keyword>
<feature type="non-terminal residue" evidence="1">
    <location>
        <position position="1"/>
    </location>
</feature>
<name>A0A2J7R9V0_9NEOP</name>
<dbReference type="InParanoid" id="A0A2J7R9V0"/>
<proteinExistence type="predicted"/>